<comment type="caution">
    <text evidence="2">The sequence shown here is derived from an EMBL/GenBank/DDBJ whole genome shotgun (WGS) entry which is preliminary data.</text>
</comment>
<evidence type="ECO:0000256" key="1">
    <source>
        <dbReference type="SAM" id="MobiDB-lite"/>
    </source>
</evidence>
<proteinExistence type="predicted"/>
<organism evidence="2 3">
    <name type="scientific">Colletotrichum zoysiae</name>
    <dbReference type="NCBI Taxonomy" id="1216348"/>
    <lineage>
        <taxon>Eukaryota</taxon>
        <taxon>Fungi</taxon>
        <taxon>Dikarya</taxon>
        <taxon>Ascomycota</taxon>
        <taxon>Pezizomycotina</taxon>
        <taxon>Sordariomycetes</taxon>
        <taxon>Hypocreomycetidae</taxon>
        <taxon>Glomerellales</taxon>
        <taxon>Glomerellaceae</taxon>
        <taxon>Colletotrichum</taxon>
        <taxon>Colletotrichum graminicola species complex</taxon>
    </lineage>
</organism>
<dbReference type="EMBL" id="MU842848">
    <property type="protein sequence ID" value="KAK2030675.1"/>
    <property type="molecule type" value="Genomic_DNA"/>
</dbReference>
<accession>A0AAD9M6G1</accession>
<evidence type="ECO:0000313" key="2">
    <source>
        <dbReference type="EMBL" id="KAK2030675.1"/>
    </source>
</evidence>
<feature type="compositionally biased region" description="Basic and acidic residues" evidence="1">
    <location>
        <begin position="9"/>
        <end position="27"/>
    </location>
</feature>
<protein>
    <submittedName>
        <fullName evidence="2">Uncharacterized protein</fullName>
    </submittedName>
</protein>
<dbReference type="AlphaFoldDB" id="A0AAD9M6G1"/>
<name>A0AAD9M6G1_9PEZI</name>
<sequence length="111" mass="12227">MTSVSHGCEPSDKAEAQAESGGRERPTPTRPMFLSLSLLPPGERATSWKAVTLGRNYFVWIRVPFIPTGVSSSESRPTRPIPASPRWWMGIEKLPPRGNNVPPTQFPVTIS</sequence>
<keyword evidence="3" id="KW-1185">Reference proteome</keyword>
<feature type="region of interest" description="Disordered" evidence="1">
    <location>
        <begin position="1"/>
        <end position="33"/>
    </location>
</feature>
<evidence type="ECO:0000313" key="3">
    <source>
        <dbReference type="Proteomes" id="UP001232148"/>
    </source>
</evidence>
<dbReference type="Proteomes" id="UP001232148">
    <property type="component" value="Unassembled WGS sequence"/>
</dbReference>
<reference evidence="2" key="1">
    <citation type="submission" date="2021-06" db="EMBL/GenBank/DDBJ databases">
        <title>Comparative genomics, transcriptomics and evolutionary studies reveal genomic signatures of adaptation to plant cell wall in hemibiotrophic fungi.</title>
        <authorList>
            <consortium name="DOE Joint Genome Institute"/>
            <person name="Baroncelli R."/>
            <person name="Diaz J.F."/>
            <person name="Benocci T."/>
            <person name="Peng M."/>
            <person name="Battaglia E."/>
            <person name="Haridas S."/>
            <person name="Andreopoulos W."/>
            <person name="Labutti K."/>
            <person name="Pangilinan J."/>
            <person name="Floch G.L."/>
            <person name="Makela M.R."/>
            <person name="Henrissat B."/>
            <person name="Grigoriev I.V."/>
            <person name="Crouch J.A."/>
            <person name="De Vries R.P."/>
            <person name="Sukno S.A."/>
            <person name="Thon M.R."/>
        </authorList>
    </citation>
    <scope>NUCLEOTIDE SEQUENCE</scope>
    <source>
        <strain evidence="2">MAFF235873</strain>
    </source>
</reference>
<gene>
    <name evidence="2" type="ORF">LX32DRAFT_312596</name>
</gene>